<dbReference type="GO" id="GO:0005829">
    <property type="term" value="C:cytosol"/>
    <property type="evidence" value="ECO:0007669"/>
    <property type="project" value="TreeGrafter"/>
</dbReference>
<evidence type="ECO:0000313" key="4">
    <source>
        <dbReference type="EMBL" id="XBT18338.1"/>
    </source>
</evidence>
<accession>A0AAU7QR60</accession>
<dbReference type="InterPro" id="IPR029028">
    <property type="entry name" value="Alpha/beta_knot_MTases"/>
</dbReference>
<evidence type="ECO:0000259" key="3">
    <source>
        <dbReference type="Pfam" id="PF00588"/>
    </source>
</evidence>
<reference evidence="4" key="1">
    <citation type="submission" date="2024-06" db="EMBL/GenBank/DDBJ databases">
        <title>Diversity, functionality, and evolutionary history of bacterial symbionts in false click beetles (Coleoptera, Throscidae).</title>
        <authorList>
            <person name="Wierz J.C."/>
            <person name="Malm H."/>
            <person name="Kaltenpoth M."/>
            <person name="Engl T."/>
        </authorList>
    </citation>
    <scope>NUCLEOTIDE SEQUENCE</scope>
    <source>
        <strain evidence="4">Tduv</strain>
    </source>
</reference>
<dbReference type="GO" id="GO:0006396">
    <property type="term" value="P:RNA processing"/>
    <property type="evidence" value="ECO:0007669"/>
    <property type="project" value="InterPro"/>
</dbReference>
<dbReference type="Pfam" id="PF00588">
    <property type="entry name" value="SpoU_methylase"/>
    <property type="match status" value="1"/>
</dbReference>
<evidence type="ECO:0000256" key="2">
    <source>
        <dbReference type="ARBA" id="ARBA00022679"/>
    </source>
</evidence>
<sequence length="247" mass="29762">MTYTYKNIIKKYFIIEGITENIKYNIKYKIKNIFICKKILKKYFLPKNFLKKNKKYIIYIKKYIYNKLVYRKNKEGIIFIYYKNKYNLLKLNSNKNKILIILDNIEKPGNIGAIIRTLYGINIKIIILSNYKNNIYNNNIIRSSLGYILNMKIYNDNIININNFIKKNKYKLYITNIYNFKSKKFYKINYKNKKIAILFGSENKGVSNIWYKYKHIKINIPTININSLNVSVAVAIIIYEIYKQNFL</sequence>
<dbReference type="PANTHER" id="PTHR46429">
    <property type="entry name" value="23S RRNA (GUANOSINE-2'-O-)-METHYLTRANSFERASE RLMB"/>
    <property type="match status" value="1"/>
</dbReference>
<feature type="domain" description="tRNA/rRNA methyltransferase SpoU type" evidence="3">
    <location>
        <begin position="98"/>
        <end position="239"/>
    </location>
</feature>
<dbReference type="GO" id="GO:0008173">
    <property type="term" value="F:RNA methyltransferase activity"/>
    <property type="evidence" value="ECO:0007669"/>
    <property type="project" value="InterPro"/>
</dbReference>
<keyword evidence="2" id="KW-0808">Transferase</keyword>
<dbReference type="GO" id="GO:0032259">
    <property type="term" value="P:methylation"/>
    <property type="evidence" value="ECO:0007669"/>
    <property type="project" value="UniProtKB-KW"/>
</dbReference>
<dbReference type="SUPFAM" id="SSF75217">
    <property type="entry name" value="alpha/beta knot"/>
    <property type="match status" value="1"/>
</dbReference>
<dbReference type="Gene3D" id="3.40.1280.10">
    <property type="match status" value="1"/>
</dbReference>
<name>A0AAU7QR60_9FLAO</name>
<dbReference type="EMBL" id="CP157894">
    <property type="protein sequence ID" value="XBT18338.1"/>
    <property type="molecule type" value="Genomic_DNA"/>
</dbReference>
<proteinExistence type="predicted"/>
<gene>
    <name evidence="4" type="ORF">ABNO50_00745</name>
</gene>
<dbReference type="InterPro" id="IPR029026">
    <property type="entry name" value="tRNA_m1G_MTases_N"/>
</dbReference>
<dbReference type="InterPro" id="IPR004441">
    <property type="entry name" value="rRNA_MeTrfase_TrmH"/>
</dbReference>
<dbReference type="PANTHER" id="PTHR46429:SF1">
    <property type="entry name" value="23S RRNA (GUANOSINE-2'-O-)-METHYLTRANSFERASE RLMB"/>
    <property type="match status" value="1"/>
</dbReference>
<organism evidence="4">
    <name type="scientific">Candidatus Shikimatogenerans sp. Tduv</name>
    <dbReference type="NCBI Taxonomy" id="3158567"/>
    <lineage>
        <taxon>Bacteria</taxon>
        <taxon>Pseudomonadati</taxon>
        <taxon>Bacteroidota</taxon>
        <taxon>Flavobacteriia</taxon>
        <taxon>Flavobacteriales</taxon>
        <taxon>Candidatus Shikimatogenerans</taxon>
    </lineage>
</organism>
<protein>
    <submittedName>
        <fullName evidence="4">TrmH family RNA methyltransferase</fullName>
    </submittedName>
</protein>
<keyword evidence="1 4" id="KW-0489">Methyltransferase</keyword>
<dbReference type="GO" id="GO:0003723">
    <property type="term" value="F:RNA binding"/>
    <property type="evidence" value="ECO:0007669"/>
    <property type="project" value="InterPro"/>
</dbReference>
<dbReference type="AlphaFoldDB" id="A0AAU7QR60"/>
<dbReference type="InterPro" id="IPR001537">
    <property type="entry name" value="SpoU_MeTrfase"/>
</dbReference>
<evidence type="ECO:0000256" key="1">
    <source>
        <dbReference type="ARBA" id="ARBA00022603"/>
    </source>
</evidence>